<evidence type="ECO:0000259" key="8">
    <source>
        <dbReference type="PROSITE" id="PS50240"/>
    </source>
</evidence>
<keyword evidence="2" id="KW-0645">Protease</keyword>
<feature type="domain" description="Peptidase S1" evidence="8">
    <location>
        <begin position="30"/>
        <end position="268"/>
    </location>
</feature>
<feature type="compositionally biased region" description="Acidic residues" evidence="6">
    <location>
        <begin position="291"/>
        <end position="332"/>
    </location>
</feature>
<protein>
    <submittedName>
        <fullName evidence="9">Thrombin-like enzyme bothrombin</fullName>
    </submittedName>
</protein>
<dbReference type="EMBL" id="VUJU01000516">
    <property type="protein sequence ID" value="KAF0769879.1"/>
    <property type="molecule type" value="Genomic_DNA"/>
</dbReference>
<dbReference type="InterPro" id="IPR009003">
    <property type="entry name" value="Peptidase_S1_PA"/>
</dbReference>
<keyword evidence="3" id="KW-0378">Hydrolase</keyword>
<feature type="compositionally biased region" description="Polar residues" evidence="6">
    <location>
        <begin position="276"/>
        <end position="290"/>
    </location>
</feature>
<dbReference type="Gene3D" id="2.40.10.10">
    <property type="entry name" value="Trypsin-like serine proteases"/>
    <property type="match status" value="1"/>
</dbReference>
<proteinExistence type="inferred from homology"/>
<organism evidence="9 10">
    <name type="scientific">Aphis craccivora</name>
    <name type="common">Cowpea aphid</name>
    <dbReference type="NCBI Taxonomy" id="307492"/>
    <lineage>
        <taxon>Eukaryota</taxon>
        <taxon>Metazoa</taxon>
        <taxon>Ecdysozoa</taxon>
        <taxon>Arthropoda</taxon>
        <taxon>Hexapoda</taxon>
        <taxon>Insecta</taxon>
        <taxon>Pterygota</taxon>
        <taxon>Neoptera</taxon>
        <taxon>Paraneoptera</taxon>
        <taxon>Hemiptera</taxon>
        <taxon>Sternorrhyncha</taxon>
        <taxon>Aphidomorpha</taxon>
        <taxon>Aphidoidea</taxon>
        <taxon>Aphididae</taxon>
        <taxon>Aphidini</taxon>
        <taxon>Aphis</taxon>
        <taxon>Aphis</taxon>
    </lineage>
</organism>
<dbReference type="GO" id="GO:0006508">
    <property type="term" value="P:proteolysis"/>
    <property type="evidence" value="ECO:0007669"/>
    <property type="project" value="UniProtKB-KW"/>
</dbReference>
<dbReference type="SUPFAM" id="SSF50494">
    <property type="entry name" value="Trypsin-like serine proteases"/>
    <property type="match status" value="1"/>
</dbReference>
<reference evidence="9 10" key="1">
    <citation type="submission" date="2019-08" db="EMBL/GenBank/DDBJ databases">
        <title>Whole genome of Aphis craccivora.</title>
        <authorList>
            <person name="Voronova N.V."/>
            <person name="Shulinski R.S."/>
            <person name="Bandarenka Y.V."/>
            <person name="Zhorov D.G."/>
            <person name="Warner D."/>
        </authorList>
    </citation>
    <scope>NUCLEOTIDE SEQUENCE [LARGE SCALE GENOMIC DNA]</scope>
    <source>
        <strain evidence="9">180601</strain>
        <tissue evidence="9">Whole Body</tissue>
    </source>
</reference>
<evidence type="ECO:0000256" key="2">
    <source>
        <dbReference type="ARBA" id="ARBA00022670"/>
    </source>
</evidence>
<dbReference type="OrthoDB" id="6609779at2759"/>
<dbReference type="Proteomes" id="UP000478052">
    <property type="component" value="Unassembled WGS sequence"/>
</dbReference>
<dbReference type="AlphaFoldDB" id="A0A6G0ZFP4"/>
<sequence>MRITLILLLVIKVVTFEVNATNHDIYKGLIYNGQSYSVNDYPYVVSIKIKYPNQTKKTCSGTLIKKLFILTSAHCVYGVDKDYIKVYQGTWLRNNISRNLDEMYIHEDYNPATKHLYISGDISVLKINKQFPKIKKYIKIGGTPSDFTNEKILNCTVIGFGLINEDTMGTKGFMSNIKVKHGKKACRGYDSNPIKNTWQQYLCTIPGENTTCDGDNGGPMICNGLLYGVCSFAINYKGGIENICGSENLQTVHVFLHYYKKWINYIIKSNILSTSTASSIPGTTESQETTELPDTDFPDTTELPDTDFPDTTELPDTDFPDTTELPDTDFPDTTELPDTNFPDTTELPDTEYPDTTEFLETPSTPKSKTKKPKIKNKNDGKSIASLDNKLFTISALLVYYILSFN</sequence>
<keyword evidence="4" id="KW-0720">Serine protease</keyword>
<dbReference type="PANTHER" id="PTHR24276">
    <property type="entry name" value="POLYSERASE-RELATED"/>
    <property type="match status" value="1"/>
</dbReference>
<evidence type="ECO:0000256" key="5">
    <source>
        <dbReference type="ARBA" id="ARBA00023157"/>
    </source>
</evidence>
<dbReference type="GO" id="GO:0004252">
    <property type="term" value="F:serine-type endopeptidase activity"/>
    <property type="evidence" value="ECO:0007669"/>
    <property type="project" value="InterPro"/>
</dbReference>
<feature type="signal peptide" evidence="7">
    <location>
        <begin position="1"/>
        <end position="20"/>
    </location>
</feature>
<evidence type="ECO:0000256" key="4">
    <source>
        <dbReference type="ARBA" id="ARBA00022825"/>
    </source>
</evidence>
<keyword evidence="10" id="KW-1185">Reference proteome</keyword>
<comment type="similarity">
    <text evidence="1">Belongs to the peptidase S1 family.</text>
</comment>
<dbReference type="InterPro" id="IPR050430">
    <property type="entry name" value="Peptidase_S1"/>
</dbReference>
<evidence type="ECO:0000256" key="3">
    <source>
        <dbReference type="ARBA" id="ARBA00022801"/>
    </source>
</evidence>
<keyword evidence="7" id="KW-0732">Signal</keyword>
<dbReference type="PRINTS" id="PR00722">
    <property type="entry name" value="CHYMOTRYPSIN"/>
</dbReference>
<evidence type="ECO:0000256" key="6">
    <source>
        <dbReference type="SAM" id="MobiDB-lite"/>
    </source>
</evidence>
<gene>
    <name evidence="9" type="ORF">FWK35_00004185</name>
</gene>
<evidence type="ECO:0000313" key="10">
    <source>
        <dbReference type="Proteomes" id="UP000478052"/>
    </source>
</evidence>
<name>A0A6G0ZFP4_APHCR</name>
<evidence type="ECO:0000313" key="9">
    <source>
        <dbReference type="EMBL" id="KAF0769879.1"/>
    </source>
</evidence>
<dbReference type="PROSITE" id="PS50240">
    <property type="entry name" value="TRYPSIN_DOM"/>
    <property type="match status" value="1"/>
</dbReference>
<dbReference type="SMART" id="SM00020">
    <property type="entry name" value="Tryp_SPc"/>
    <property type="match status" value="1"/>
</dbReference>
<feature type="chain" id="PRO_5026074235" evidence="7">
    <location>
        <begin position="21"/>
        <end position="405"/>
    </location>
</feature>
<dbReference type="Pfam" id="PF00089">
    <property type="entry name" value="Trypsin"/>
    <property type="match status" value="1"/>
</dbReference>
<evidence type="ECO:0000256" key="7">
    <source>
        <dbReference type="SAM" id="SignalP"/>
    </source>
</evidence>
<evidence type="ECO:0000256" key="1">
    <source>
        <dbReference type="ARBA" id="ARBA00007664"/>
    </source>
</evidence>
<keyword evidence="5" id="KW-1015">Disulfide bond</keyword>
<feature type="region of interest" description="Disordered" evidence="6">
    <location>
        <begin position="276"/>
        <end position="379"/>
    </location>
</feature>
<dbReference type="InterPro" id="IPR001314">
    <property type="entry name" value="Peptidase_S1A"/>
</dbReference>
<accession>A0A6G0ZFP4</accession>
<dbReference type="InterPro" id="IPR043504">
    <property type="entry name" value="Peptidase_S1_PA_chymotrypsin"/>
</dbReference>
<comment type="caution">
    <text evidence="9">The sequence shown here is derived from an EMBL/GenBank/DDBJ whole genome shotgun (WGS) entry which is preliminary data.</text>
</comment>
<dbReference type="PANTHER" id="PTHR24276:SF98">
    <property type="entry name" value="FI18310P1-RELATED"/>
    <property type="match status" value="1"/>
</dbReference>
<dbReference type="InterPro" id="IPR001254">
    <property type="entry name" value="Trypsin_dom"/>
</dbReference>